<dbReference type="InterPro" id="IPR053932">
    <property type="entry name" value="GeBP-like_DBD"/>
</dbReference>
<dbReference type="EMBL" id="JAUHHV010000009">
    <property type="protein sequence ID" value="KAK1413446.1"/>
    <property type="molecule type" value="Genomic_DNA"/>
</dbReference>
<feature type="region of interest" description="Disordered" evidence="2">
    <location>
        <begin position="287"/>
        <end position="312"/>
    </location>
</feature>
<evidence type="ECO:0000259" key="3">
    <source>
        <dbReference type="Pfam" id="PF04504"/>
    </source>
</evidence>
<evidence type="ECO:0000256" key="2">
    <source>
        <dbReference type="SAM" id="MobiDB-lite"/>
    </source>
</evidence>
<feature type="region of interest" description="Disordered" evidence="2">
    <location>
        <begin position="13"/>
        <end position="177"/>
    </location>
</feature>
<evidence type="ECO:0000313" key="5">
    <source>
        <dbReference type="EMBL" id="KAK1413446.1"/>
    </source>
</evidence>
<reference evidence="5" key="1">
    <citation type="journal article" date="2023" name="bioRxiv">
        <title>Improved chromosome-level genome assembly for marigold (Tagetes erecta).</title>
        <authorList>
            <person name="Jiang F."/>
            <person name="Yuan L."/>
            <person name="Wang S."/>
            <person name="Wang H."/>
            <person name="Xu D."/>
            <person name="Wang A."/>
            <person name="Fan W."/>
        </authorList>
    </citation>
    <scope>NUCLEOTIDE SEQUENCE</scope>
    <source>
        <strain evidence="5">WSJ</strain>
        <tissue evidence="5">Leaf</tissue>
    </source>
</reference>
<name>A0AAD8NM66_TARER</name>
<dbReference type="InterPro" id="IPR007592">
    <property type="entry name" value="GEBP"/>
</dbReference>
<feature type="domain" description="Glabrous enhancer-binding protein-like DBD" evidence="3">
    <location>
        <begin position="185"/>
        <end position="279"/>
    </location>
</feature>
<evidence type="ECO:0000259" key="4">
    <source>
        <dbReference type="Pfam" id="PF22757"/>
    </source>
</evidence>
<feature type="domain" description="Glabrous enhancer-binding protein-like C-terminal" evidence="4">
    <location>
        <begin position="340"/>
        <end position="382"/>
    </location>
</feature>
<organism evidence="5 6">
    <name type="scientific">Tagetes erecta</name>
    <name type="common">African marigold</name>
    <dbReference type="NCBI Taxonomy" id="13708"/>
    <lineage>
        <taxon>Eukaryota</taxon>
        <taxon>Viridiplantae</taxon>
        <taxon>Streptophyta</taxon>
        <taxon>Embryophyta</taxon>
        <taxon>Tracheophyta</taxon>
        <taxon>Spermatophyta</taxon>
        <taxon>Magnoliopsida</taxon>
        <taxon>eudicotyledons</taxon>
        <taxon>Gunneridae</taxon>
        <taxon>Pentapetalae</taxon>
        <taxon>asterids</taxon>
        <taxon>campanulids</taxon>
        <taxon>Asterales</taxon>
        <taxon>Asteraceae</taxon>
        <taxon>Asteroideae</taxon>
        <taxon>Heliantheae alliance</taxon>
        <taxon>Tageteae</taxon>
        <taxon>Tagetes</taxon>
    </lineage>
</organism>
<dbReference type="AlphaFoldDB" id="A0AAD8NM66"/>
<dbReference type="GO" id="GO:0005634">
    <property type="term" value="C:nucleus"/>
    <property type="evidence" value="ECO:0007669"/>
    <property type="project" value="TreeGrafter"/>
</dbReference>
<evidence type="ECO:0000313" key="6">
    <source>
        <dbReference type="Proteomes" id="UP001229421"/>
    </source>
</evidence>
<proteinExistence type="inferred from homology"/>
<evidence type="ECO:0000256" key="1">
    <source>
        <dbReference type="ARBA" id="ARBA00010820"/>
    </source>
</evidence>
<dbReference type="Proteomes" id="UP001229421">
    <property type="component" value="Unassembled WGS sequence"/>
</dbReference>
<keyword evidence="6" id="KW-1185">Reference proteome</keyword>
<comment type="similarity">
    <text evidence="1">Belongs to the GeBP family.</text>
</comment>
<dbReference type="Pfam" id="PF04504">
    <property type="entry name" value="GeBP-like_DBD"/>
    <property type="match status" value="1"/>
</dbReference>
<dbReference type="InterPro" id="IPR053933">
    <property type="entry name" value="GeBP-like_C"/>
</dbReference>
<dbReference type="GO" id="GO:0006355">
    <property type="term" value="P:regulation of DNA-templated transcription"/>
    <property type="evidence" value="ECO:0007669"/>
    <property type="project" value="InterPro"/>
</dbReference>
<gene>
    <name evidence="5" type="ORF">QVD17_35219</name>
</gene>
<comment type="caution">
    <text evidence="5">The sequence shown here is derived from an EMBL/GenBank/DDBJ whole genome shotgun (WGS) entry which is preliminary data.</text>
</comment>
<feature type="compositionally biased region" description="Acidic residues" evidence="2">
    <location>
        <begin position="94"/>
        <end position="104"/>
    </location>
</feature>
<feature type="compositionally biased region" description="Acidic residues" evidence="2">
    <location>
        <begin position="26"/>
        <end position="46"/>
    </location>
</feature>
<dbReference type="PANTHER" id="PTHR31662">
    <property type="entry name" value="BNAANNG10740D PROTEIN-RELATED"/>
    <property type="match status" value="1"/>
</dbReference>
<feature type="compositionally biased region" description="Basic and acidic residues" evidence="2">
    <location>
        <begin position="61"/>
        <end position="73"/>
    </location>
</feature>
<sequence>MNDYYTFIHLLKTMATNDLKPNYSSSEEEEDEDEEPEEASASEDEQQTSGSDSEQVSDSDSEQKPKPKPEPKKILIAPSKPVIKHHVQSKSSSEPEESASETDSDSPPKKPSFVTNPNPNIKPISSVPMQREGTIPGKKSGSKTTSTPAVSPASKRPAVAPASEKETKKAKSVTVTDDDSKKQLFQRLWSEDDEIVILQGMIDYMNDSGENLIADMGAFHEFIKKSLHVDVSRAQLVDKIRRLKKKFVNNVSREKNGKDRSFSKSHEQKGYELSKLIWGNGSSYTSVTDGKKKQGQKNAALVQSNGSDEKEVEMMEGEKNMDISRFVRHGGRDEGPVLPEEIVKGGMELVEGSKRLELEERWKSLKKQELELYLKKMEFVKEQALVVLEAVNSSGN</sequence>
<dbReference type="PANTHER" id="PTHR31662:SF90">
    <property type="entry name" value="DNA-BINDING STOREKEEPER PROTEIN-RELATED TRANSCRIPTIONAL REGULATOR-RELATED"/>
    <property type="match status" value="1"/>
</dbReference>
<dbReference type="Pfam" id="PF22757">
    <property type="entry name" value="GeBP-like_C"/>
    <property type="match status" value="1"/>
</dbReference>
<accession>A0AAD8NM66</accession>
<protein>
    <submittedName>
        <fullName evidence="5">Uncharacterized protein</fullName>
    </submittedName>
</protein>